<dbReference type="KEGG" id="axl:AXY_03330"/>
<name>K0IVM4_AMPXN</name>
<dbReference type="InterPro" id="IPR000182">
    <property type="entry name" value="GNAT_dom"/>
</dbReference>
<dbReference type="eggNOG" id="COG0456">
    <property type="taxonomic scope" value="Bacteria"/>
</dbReference>
<reference evidence="4 5" key="1">
    <citation type="submission" date="2011-01" db="EMBL/GenBank/DDBJ databases">
        <title>Whole genome sequence of Amphibacillus xylinus NBRC 15112.</title>
        <authorList>
            <person name="Nakazawa H."/>
            <person name="Katano Y."/>
            <person name="Nakamura S."/>
            <person name="Sasagawa M."/>
            <person name="Fukada J."/>
            <person name="Arai T."/>
            <person name="Sasakura N."/>
            <person name="Mochizuki D."/>
            <person name="Hosoyama A."/>
            <person name="Harada K."/>
            <person name="Horikawa H."/>
            <person name="Kato Y."/>
            <person name="Harada T."/>
            <person name="Sasaki K."/>
            <person name="Sekiguchi M."/>
            <person name="Hodoyama M."/>
            <person name="Nishiko R."/>
            <person name="Narita H."/>
            <person name="Hanamaki A."/>
            <person name="Hata C."/>
            <person name="Konno Y."/>
            <person name="Niimura Y."/>
            <person name="Yamazaki S."/>
            <person name="Fujita N."/>
        </authorList>
    </citation>
    <scope>NUCLEOTIDE SEQUENCE [LARGE SCALE GENOMIC DNA]</scope>
    <source>
        <strain evidence="5">ATCC 51415 / DSM 6626 / JCM 7361 / LMG 17667 / NBRC 15112 / Ep01</strain>
    </source>
</reference>
<protein>
    <submittedName>
        <fullName evidence="4">Putative acetyltransferase</fullName>
    </submittedName>
</protein>
<dbReference type="PROSITE" id="PS51186">
    <property type="entry name" value="GNAT"/>
    <property type="match status" value="1"/>
</dbReference>
<dbReference type="Pfam" id="PF00583">
    <property type="entry name" value="Acetyltransf_1"/>
    <property type="match status" value="1"/>
</dbReference>
<organism evidence="4 5">
    <name type="scientific">Amphibacillus xylanus (strain ATCC 51415 / DSM 6626 / JCM 7361 / LMG 17667 / NBRC 15112 / Ep01)</name>
    <dbReference type="NCBI Taxonomy" id="698758"/>
    <lineage>
        <taxon>Bacteria</taxon>
        <taxon>Bacillati</taxon>
        <taxon>Bacillota</taxon>
        <taxon>Bacilli</taxon>
        <taxon>Bacillales</taxon>
        <taxon>Bacillaceae</taxon>
        <taxon>Amphibacillus</taxon>
    </lineage>
</organism>
<dbReference type="CDD" id="cd04301">
    <property type="entry name" value="NAT_SF"/>
    <property type="match status" value="1"/>
</dbReference>
<dbReference type="InterPro" id="IPR050832">
    <property type="entry name" value="Bact_Acetyltransf"/>
</dbReference>
<proteinExistence type="predicted"/>
<dbReference type="HOGENOM" id="CLU_013985_13_2_9"/>
<sequence>MIREATIQDLDEIMIIVRDVVKWMHERGSRQWDSSYPSEADYLRDINKRELFVYLLDEKIVAVYTISREGHKEYPSINWASSEPAWTLKRIAINPDYHGRGIADQLIKFAENHAKESGIYRLNTDTYSENFHAQKVFTRHGFQLVDKRVGRRGPIEFFYYEKLLTKED</sequence>
<dbReference type="EMBL" id="AP012050">
    <property type="protein sequence ID" value="BAM46465.1"/>
    <property type="molecule type" value="Genomic_DNA"/>
</dbReference>
<dbReference type="STRING" id="698758.AXY_03330"/>
<accession>K0IVM4</accession>
<feature type="domain" description="N-acetyltransferase" evidence="3">
    <location>
        <begin position="1"/>
        <end position="165"/>
    </location>
</feature>
<keyword evidence="2" id="KW-0012">Acyltransferase</keyword>
<dbReference type="AlphaFoldDB" id="K0IVM4"/>
<keyword evidence="5" id="KW-1185">Reference proteome</keyword>
<evidence type="ECO:0000256" key="1">
    <source>
        <dbReference type="ARBA" id="ARBA00022679"/>
    </source>
</evidence>
<evidence type="ECO:0000259" key="3">
    <source>
        <dbReference type="PROSITE" id="PS51186"/>
    </source>
</evidence>
<dbReference type="SUPFAM" id="SSF55729">
    <property type="entry name" value="Acyl-CoA N-acyltransferases (Nat)"/>
    <property type="match status" value="1"/>
</dbReference>
<dbReference type="Gene3D" id="3.40.630.30">
    <property type="match status" value="1"/>
</dbReference>
<evidence type="ECO:0000313" key="4">
    <source>
        <dbReference type="EMBL" id="BAM46465.1"/>
    </source>
</evidence>
<dbReference type="PANTHER" id="PTHR43877">
    <property type="entry name" value="AMINOALKYLPHOSPHONATE N-ACETYLTRANSFERASE-RELATED-RELATED"/>
    <property type="match status" value="1"/>
</dbReference>
<gene>
    <name evidence="4" type="ordered locus">AXY_03330</name>
</gene>
<dbReference type="GO" id="GO:0016747">
    <property type="term" value="F:acyltransferase activity, transferring groups other than amino-acyl groups"/>
    <property type="evidence" value="ECO:0007669"/>
    <property type="project" value="InterPro"/>
</dbReference>
<evidence type="ECO:0000256" key="2">
    <source>
        <dbReference type="ARBA" id="ARBA00023315"/>
    </source>
</evidence>
<dbReference type="InterPro" id="IPR016181">
    <property type="entry name" value="Acyl_CoA_acyltransferase"/>
</dbReference>
<keyword evidence="1 4" id="KW-0808">Transferase</keyword>
<dbReference type="OrthoDB" id="9796381at2"/>
<dbReference type="Proteomes" id="UP000006294">
    <property type="component" value="Chromosome"/>
</dbReference>
<dbReference type="RefSeq" id="WP_015009071.1">
    <property type="nucleotide sequence ID" value="NC_018704.1"/>
</dbReference>
<evidence type="ECO:0000313" key="5">
    <source>
        <dbReference type="Proteomes" id="UP000006294"/>
    </source>
</evidence>